<dbReference type="STRING" id="93759.A0A1R3K7X7"/>
<evidence type="ECO:0000256" key="9">
    <source>
        <dbReference type="ARBA" id="ARBA00022737"/>
    </source>
</evidence>
<dbReference type="Pfam" id="PF00560">
    <property type="entry name" value="LRR_1"/>
    <property type="match status" value="10"/>
</dbReference>
<dbReference type="GO" id="GO:0009791">
    <property type="term" value="P:post-embryonic development"/>
    <property type="evidence" value="ECO:0007669"/>
    <property type="project" value="UniProtKB-ARBA"/>
</dbReference>
<dbReference type="Pfam" id="PF00069">
    <property type="entry name" value="Pkinase"/>
    <property type="match status" value="1"/>
</dbReference>
<evidence type="ECO:0000256" key="14">
    <source>
        <dbReference type="ARBA" id="ARBA00023136"/>
    </source>
</evidence>
<evidence type="ECO:0000256" key="15">
    <source>
        <dbReference type="ARBA" id="ARBA00023170"/>
    </source>
</evidence>
<comment type="catalytic activity">
    <reaction evidence="18">
        <text>L-seryl-[protein] + ATP = O-phospho-L-seryl-[protein] + ADP + H(+)</text>
        <dbReference type="Rhea" id="RHEA:17989"/>
        <dbReference type="Rhea" id="RHEA-COMP:9863"/>
        <dbReference type="Rhea" id="RHEA-COMP:11604"/>
        <dbReference type="ChEBI" id="CHEBI:15378"/>
        <dbReference type="ChEBI" id="CHEBI:29999"/>
        <dbReference type="ChEBI" id="CHEBI:30616"/>
        <dbReference type="ChEBI" id="CHEBI:83421"/>
        <dbReference type="ChEBI" id="CHEBI:456216"/>
        <dbReference type="EC" id="2.7.11.1"/>
    </reaction>
</comment>
<evidence type="ECO:0000256" key="12">
    <source>
        <dbReference type="ARBA" id="ARBA00022840"/>
    </source>
</evidence>
<protein>
    <recommendedName>
        <fullName evidence="2">non-specific serine/threonine protein kinase</fullName>
        <ecNumber evidence="2">2.7.11.1</ecNumber>
    </recommendedName>
</protein>
<dbReference type="FunFam" id="3.30.200.20:FF:000309">
    <property type="entry name" value="Leucine-rich repeat receptor protein kinase MSP1"/>
    <property type="match status" value="1"/>
</dbReference>
<keyword evidence="16" id="KW-0325">Glycoprotein</keyword>
<keyword evidence="5" id="KW-0433">Leucine-rich repeat</keyword>
<comment type="catalytic activity">
    <reaction evidence="17">
        <text>L-threonyl-[protein] + ATP = O-phospho-L-threonyl-[protein] + ADP + H(+)</text>
        <dbReference type="Rhea" id="RHEA:46608"/>
        <dbReference type="Rhea" id="RHEA-COMP:11060"/>
        <dbReference type="Rhea" id="RHEA-COMP:11605"/>
        <dbReference type="ChEBI" id="CHEBI:15378"/>
        <dbReference type="ChEBI" id="CHEBI:30013"/>
        <dbReference type="ChEBI" id="CHEBI:30616"/>
        <dbReference type="ChEBI" id="CHEBI:61977"/>
        <dbReference type="ChEBI" id="CHEBI:456216"/>
        <dbReference type="EC" id="2.7.11.1"/>
    </reaction>
</comment>
<evidence type="ECO:0000256" key="13">
    <source>
        <dbReference type="ARBA" id="ARBA00022989"/>
    </source>
</evidence>
<dbReference type="OrthoDB" id="676979at2759"/>
<dbReference type="Pfam" id="PF08263">
    <property type="entry name" value="LRRNT_2"/>
    <property type="match status" value="1"/>
</dbReference>
<comment type="caution">
    <text evidence="22">The sequence shown here is derived from an EMBL/GenBank/DDBJ whole genome shotgun (WGS) entry which is preliminary data.</text>
</comment>
<reference evidence="23" key="1">
    <citation type="submission" date="2013-09" db="EMBL/GenBank/DDBJ databases">
        <title>Corchorus olitorius genome sequencing.</title>
        <authorList>
            <person name="Alam M."/>
            <person name="Haque M.S."/>
            <person name="Islam M.S."/>
            <person name="Emdad E.M."/>
            <person name="Islam M.M."/>
            <person name="Ahmed B."/>
            <person name="Halim A."/>
            <person name="Hossen Q.M.M."/>
            <person name="Hossain M.Z."/>
            <person name="Ahmed R."/>
            <person name="Khan M.M."/>
            <person name="Islam R."/>
            <person name="Rashid M.M."/>
            <person name="Khan S.A."/>
            <person name="Rahman M.S."/>
            <person name="Alam M."/>
            <person name="Yahiya A.S."/>
            <person name="Khan M.S."/>
            <person name="Azam M.S."/>
            <person name="Haque T."/>
            <person name="Lashkar M.Z.H."/>
            <person name="Akhand A.I."/>
            <person name="Morshed G."/>
            <person name="Roy S."/>
            <person name="Uddin K.S."/>
            <person name="Rabeya T."/>
            <person name="Hossain A.S."/>
            <person name="Chowdhury A."/>
            <person name="Snigdha A.R."/>
            <person name="Mortoza M.S."/>
            <person name="Matin S.A."/>
            <person name="Hoque S.M.E."/>
            <person name="Islam M.K."/>
            <person name="Roy D.K."/>
            <person name="Haider R."/>
            <person name="Moosa M.M."/>
            <person name="Elias S.M."/>
            <person name="Hasan A.M."/>
            <person name="Jahan S."/>
            <person name="Shafiuddin M."/>
            <person name="Mahmood N."/>
            <person name="Shommy N.S."/>
        </authorList>
    </citation>
    <scope>NUCLEOTIDE SEQUENCE [LARGE SCALE GENOMIC DNA]</scope>
    <source>
        <strain evidence="23">cv. O-4</strain>
    </source>
</reference>
<evidence type="ECO:0000256" key="11">
    <source>
        <dbReference type="ARBA" id="ARBA00022777"/>
    </source>
</evidence>
<keyword evidence="6" id="KW-0808">Transferase</keyword>
<accession>A0A1R3K7X7</accession>
<dbReference type="GO" id="GO:0004674">
    <property type="term" value="F:protein serine/threonine kinase activity"/>
    <property type="evidence" value="ECO:0007669"/>
    <property type="project" value="UniProtKB-KW"/>
</dbReference>
<dbReference type="GO" id="GO:0016020">
    <property type="term" value="C:membrane"/>
    <property type="evidence" value="ECO:0007669"/>
    <property type="project" value="UniProtKB-SubCell"/>
</dbReference>
<dbReference type="FunFam" id="3.80.10.10:FF:000233">
    <property type="entry name" value="Leucine-rich repeat receptor-like protein kinase TDR"/>
    <property type="match status" value="1"/>
</dbReference>
<dbReference type="Proteomes" id="UP000187203">
    <property type="component" value="Unassembled WGS sequence"/>
</dbReference>
<dbReference type="InterPro" id="IPR017441">
    <property type="entry name" value="Protein_kinase_ATP_BS"/>
</dbReference>
<evidence type="ECO:0000256" key="20">
    <source>
        <dbReference type="SAM" id="Phobius"/>
    </source>
</evidence>
<dbReference type="PROSITE" id="PS50011">
    <property type="entry name" value="PROTEIN_KINASE_DOM"/>
    <property type="match status" value="1"/>
</dbReference>
<evidence type="ECO:0000259" key="21">
    <source>
        <dbReference type="PROSITE" id="PS50011"/>
    </source>
</evidence>
<dbReference type="SMART" id="SM00220">
    <property type="entry name" value="S_TKc"/>
    <property type="match status" value="1"/>
</dbReference>
<dbReference type="Gene3D" id="1.10.510.10">
    <property type="entry name" value="Transferase(Phosphotransferase) domain 1"/>
    <property type="match status" value="1"/>
</dbReference>
<dbReference type="InterPro" id="IPR008266">
    <property type="entry name" value="Tyr_kinase_AS"/>
</dbReference>
<evidence type="ECO:0000256" key="5">
    <source>
        <dbReference type="ARBA" id="ARBA00022614"/>
    </source>
</evidence>
<keyword evidence="8" id="KW-0732">Signal</keyword>
<dbReference type="PANTHER" id="PTHR48005:SF44">
    <property type="entry name" value="MDIS1-INTERACTING RECEPTOR LIKE KINASE 2-LIKE ISOFORM X1"/>
    <property type="match status" value="1"/>
</dbReference>
<feature type="domain" description="Protein kinase" evidence="21">
    <location>
        <begin position="666"/>
        <end position="936"/>
    </location>
</feature>
<dbReference type="FunFam" id="3.80.10.10:FF:000439">
    <property type="entry name" value="LRR receptor-like serine/threonine-protein kinase FLS2"/>
    <property type="match status" value="1"/>
</dbReference>
<dbReference type="Gene3D" id="3.80.10.10">
    <property type="entry name" value="Ribonuclease Inhibitor"/>
    <property type="match status" value="3"/>
</dbReference>
<keyword evidence="3" id="KW-0723">Serine/threonine-protein kinase</keyword>
<dbReference type="InterPro" id="IPR011009">
    <property type="entry name" value="Kinase-like_dom_sf"/>
</dbReference>
<keyword evidence="9" id="KW-0677">Repeat</keyword>
<evidence type="ECO:0000256" key="6">
    <source>
        <dbReference type="ARBA" id="ARBA00022679"/>
    </source>
</evidence>
<evidence type="ECO:0000313" key="22">
    <source>
        <dbReference type="EMBL" id="OMP03191.1"/>
    </source>
</evidence>
<keyword evidence="7 20" id="KW-0812">Transmembrane</keyword>
<evidence type="ECO:0000256" key="10">
    <source>
        <dbReference type="ARBA" id="ARBA00022741"/>
    </source>
</evidence>
<dbReference type="PROSITE" id="PS00109">
    <property type="entry name" value="PROTEIN_KINASE_TYR"/>
    <property type="match status" value="1"/>
</dbReference>
<dbReference type="SUPFAM" id="SSF56112">
    <property type="entry name" value="Protein kinase-like (PK-like)"/>
    <property type="match status" value="1"/>
</dbReference>
<keyword evidence="12 19" id="KW-0067">ATP-binding</keyword>
<dbReference type="SUPFAM" id="SSF52058">
    <property type="entry name" value="L domain-like"/>
    <property type="match status" value="2"/>
</dbReference>
<evidence type="ECO:0000256" key="18">
    <source>
        <dbReference type="ARBA" id="ARBA00048679"/>
    </source>
</evidence>
<keyword evidence="11" id="KW-0418">Kinase</keyword>
<dbReference type="EC" id="2.7.11.1" evidence="2"/>
<dbReference type="FunFam" id="3.80.10.10:FF:000687">
    <property type="entry name" value="Leucine Rich Repeat family protein, expressed"/>
    <property type="match status" value="1"/>
</dbReference>
<keyword evidence="10 19" id="KW-0547">Nucleotide-binding</keyword>
<proteinExistence type="predicted"/>
<keyword evidence="4" id="KW-0597">Phosphoprotein</keyword>
<dbReference type="PROSITE" id="PS00107">
    <property type="entry name" value="PROTEIN_KINASE_ATP"/>
    <property type="match status" value="1"/>
</dbReference>
<keyword evidence="15" id="KW-0675">Receptor</keyword>
<organism evidence="22 23">
    <name type="scientific">Corchorus olitorius</name>
    <dbReference type="NCBI Taxonomy" id="93759"/>
    <lineage>
        <taxon>Eukaryota</taxon>
        <taxon>Viridiplantae</taxon>
        <taxon>Streptophyta</taxon>
        <taxon>Embryophyta</taxon>
        <taxon>Tracheophyta</taxon>
        <taxon>Spermatophyta</taxon>
        <taxon>Magnoliopsida</taxon>
        <taxon>eudicotyledons</taxon>
        <taxon>Gunneridae</taxon>
        <taxon>Pentapetalae</taxon>
        <taxon>rosids</taxon>
        <taxon>malvids</taxon>
        <taxon>Malvales</taxon>
        <taxon>Malvaceae</taxon>
        <taxon>Grewioideae</taxon>
        <taxon>Apeibeae</taxon>
        <taxon>Corchorus</taxon>
    </lineage>
</organism>
<dbReference type="GO" id="GO:0005524">
    <property type="term" value="F:ATP binding"/>
    <property type="evidence" value="ECO:0007669"/>
    <property type="project" value="UniProtKB-UniRule"/>
</dbReference>
<dbReference type="InterPro" id="IPR013210">
    <property type="entry name" value="LRR_N_plant-typ"/>
</dbReference>
<evidence type="ECO:0000256" key="7">
    <source>
        <dbReference type="ARBA" id="ARBA00022692"/>
    </source>
</evidence>
<dbReference type="EMBL" id="AWUE01014541">
    <property type="protein sequence ID" value="OMP03191.1"/>
    <property type="molecule type" value="Genomic_DNA"/>
</dbReference>
<feature type="transmembrane region" description="Helical" evidence="20">
    <location>
        <begin position="603"/>
        <end position="627"/>
    </location>
</feature>
<dbReference type="AlphaFoldDB" id="A0A1R3K7X7"/>
<evidence type="ECO:0000256" key="3">
    <source>
        <dbReference type="ARBA" id="ARBA00022527"/>
    </source>
</evidence>
<dbReference type="FunFam" id="1.10.510.10:FF:000445">
    <property type="entry name" value="MDIS1-interacting receptor like kinase 2"/>
    <property type="match status" value="1"/>
</dbReference>
<dbReference type="FunFam" id="3.80.10.10:FF:000400">
    <property type="entry name" value="Nuclear pore complex protein NUP107"/>
    <property type="match status" value="1"/>
</dbReference>
<evidence type="ECO:0000313" key="23">
    <source>
        <dbReference type="Proteomes" id="UP000187203"/>
    </source>
</evidence>
<evidence type="ECO:0000256" key="19">
    <source>
        <dbReference type="PROSITE-ProRule" id="PRU10141"/>
    </source>
</evidence>
<keyword evidence="14 20" id="KW-0472">Membrane</keyword>
<keyword evidence="23" id="KW-1185">Reference proteome</keyword>
<evidence type="ECO:0000256" key="1">
    <source>
        <dbReference type="ARBA" id="ARBA00004479"/>
    </source>
</evidence>
<evidence type="ECO:0000256" key="17">
    <source>
        <dbReference type="ARBA" id="ARBA00047899"/>
    </source>
</evidence>
<gene>
    <name evidence="22" type="ORF">COLO4_10591</name>
</gene>
<dbReference type="Pfam" id="PF13855">
    <property type="entry name" value="LRR_8"/>
    <property type="match status" value="1"/>
</dbReference>
<dbReference type="InterPro" id="IPR032675">
    <property type="entry name" value="LRR_dom_sf"/>
</dbReference>
<dbReference type="InterPro" id="IPR003591">
    <property type="entry name" value="Leu-rich_rpt_typical-subtyp"/>
</dbReference>
<dbReference type="Gene3D" id="3.30.200.20">
    <property type="entry name" value="Phosphorylase Kinase, domain 1"/>
    <property type="match status" value="1"/>
</dbReference>
<evidence type="ECO:0000256" key="2">
    <source>
        <dbReference type="ARBA" id="ARBA00012513"/>
    </source>
</evidence>
<evidence type="ECO:0000256" key="8">
    <source>
        <dbReference type="ARBA" id="ARBA00022729"/>
    </source>
</evidence>
<keyword evidence="13 20" id="KW-1133">Transmembrane helix</keyword>
<dbReference type="PANTHER" id="PTHR48005">
    <property type="entry name" value="LEUCINE RICH REPEAT KINASE 2"/>
    <property type="match status" value="1"/>
</dbReference>
<evidence type="ECO:0000256" key="16">
    <source>
        <dbReference type="ARBA" id="ARBA00023180"/>
    </source>
</evidence>
<dbReference type="InterPro" id="IPR000719">
    <property type="entry name" value="Prot_kinase_dom"/>
</dbReference>
<feature type="binding site" evidence="19">
    <location>
        <position position="696"/>
    </location>
    <ligand>
        <name>ATP</name>
        <dbReference type="ChEBI" id="CHEBI:30616"/>
    </ligand>
</feature>
<dbReference type="SMART" id="SM00369">
    <property type="entry name" value="LRR_TYP"/>
    <property type="match status" value="9"/>
</dbReference>
<dbReference type="InterPro" id="IPR051420">
    <property type="entry name" value="Ser_Thr_Kinases_DiverseReg"/>
</dbReference>
<evidence type="ECO:0000256" key="4">
    <source>
        <dbReference type="ARBA" id="ARBA00022553"/>
    </source>
</evidence>
<sequence length="962" mass="106061">MTCSSGRNQAEALLQWKKSFYFFSPPPLNSWSLSNINNLCNWTFITCDYTTRTVSEINLSNADMAGSIAQFNFTPFANLTCFDLKNNNLEGPIPSAIATLSKLLVLDLSNNSFIGAIPLEIGLLTELQYLNLYYNDLNGTIPPQVTNLPKVRYLNLGGNYFVSSESDWSHFLPMPCLTYLSLSFNDLAFEFPRFILNFHNLTFLDLSLNHFSGPIPESLYTHLTKLEYLNLSNNAFQGPLSSNISNFSKLINLQLGANQLNGSIPKSIGNMPYLETVELCANLFQGNIPSSLGQLTKLKRLVLSSNRFNSTIPSELGSCTNLTFLALAGNHLSGKLPMSLSQLTEITELDLSENLLVGEIPSSVISNWTNLISLHLQDNLFEGNIPPEIGLLTRLHHLLVYNNTLCGSIPSEIGNLSSLTNLGLSGNQLSGPIPPTLHLLVRLTHLDLSKNKLIGKIPKQLSNCGKLMGLNLCHNNLTGEIPSELGSLLFLRDLLDLSSNSLSGSIPQDLDRLISLQNLNVSNNHLSGRIPSSLSNMINLNSYDFSNNELVGPIPSGGAFRDKNVPNNNAFAGNVGLCGDAQGLSPCKPIPSNSGPRKDKTRFVIAIIVSINGLILVALIVVGVLIYNQRNRWPNQVVVTEDDVCVIWERQVTFTLGDIVRATEDFNENHCIGKGGSGKVYKAILWARGQVVAVKKLNMSESERIQVTNQLFENEIRMLMKVRHRNIVKLYGFYSSRELMYLVYEYVEKGSLRSMLYGQECAGEVLSWPTRLKIVRGLAHAIAYLHHHCSPPIIHRDISLNNILLESGFEPKLSDFGIARLLNPNSSNWTLLVGSYGYIAPELALTMQITEKCDIYSFGVVALEIMLGKHPREVLSSLSSTKEKIFLMDVLDQRMPPPTGLIAEQVVFAVTVGLACARTKPGSRPPMNFVAQELSMRTQACLDEPLGTITIGMLAGLTSITI</sequence>
<dbReference type="InterPro" id="IPR001611">
    <property type="entry name" value="Leu-rich_rpt"/>
</dbReference>
<comment type="subcellular location">
    <subcellularLocation>
        <location evidence="1">Membrane</location>
        <topology evidence="1">Single-pass type I membrane protein</topology>
    </subcellularLocation>
</comment>
<name>A0A1R3K7X7_9ROSI</name>